<dbReference type="Pfam" id="PF08281">
    <property type="entry name" value="Sigma70_r4_2"/>
    <property type="match status" value="1"/>
</dbReference>
<feature type="domain" description="RNA polymerase sigma factor 70 region 4 type 2" evidence="7">
    <location>
        <begin position="117"/>
        <end position="168"/>
    </location>
</feature>
<dbReference type="RefSeq" id="WP_344320670.1">
    <property type="nucleotide sequence ID" value="NZ_BAAASZ010000006.1"/>
</dbReference>
<evidence type="ECO:0000256" key="1">
    <source>
        <dbReference type="ARBA" id="ARBA00010641"/>
    </source>
</evidence>
<evidence type="ECO:0000259" key="6">
    <source>
        <dbReference type="Pfam" id="PF04542"/>
    </source>
</evidence>
<keyword evidence="9" id="KW-1185">Reference proteome</keyword>
<dbReference type="InterPro" id="IPR013324">
    <property type="entry name" value="RNA_pol_sigma_r3/r4-like"/>
</dbReference>
<dbReference type="Pfam" id="PF04542">
    <property type="entry name" value="Sigma70_r2"/>
    <property type="match status" value="1"/>
</dbReference>
<organism evidence="8 9">
    <name type="scientific">Streptomyces macrosporus</name>
    <dbReference type="NCBI Taxonomy" id="44032"/>
    <lineage>
        <taxon>Bacteria</taxon>
        <taxon>Bacillati</taxon>
        <taxon>Actinomycetota</taxon>
        <taxon>Actinomycetes</taxon>
        <taxon>Kitasatosporales</taxon>
        <taxon>Streptomycetaceae</taxon>
        <taxon>Streptomyces</taxon>
    </lineage>
</organism>
<evidence type="ECO:0000256" key="5">
    <source>
        <dbReference type="SAM" id="MobiDB-lite"/>
    </source>
</evidence>
<dbReference type="InterPro" id="IPR014284">
    <property type="entry name" value="RNA_pol_sigma-70_dom"/>
</dbReference>
<dbReference type="Gene3D" id="1.10.1740.10">
    <property type="match status" value="1"/>
</dbReference>
<dbReference type="Proteomes" id="UP001501638">
    <property type="component" value="Unassembled WGS sequence"/>
</dbReference>
<dbReference type="Gene3D" id="1.10.10.10">
    <property type="entry name" value="Winged helix-like DNA-binding domain superfamily/Winged helix DNA-binding domain"/>
    <property type="match status" value="1"/>
</dbReference>
<evidence type="ECO:0000259" key="7">
    <source>
        <dbReference type="Pfam" id="PF08281"/>
    </source>
</evidence>
<feature type="compositionally biased region" description="Basic and acidic residues" evidence="5">
    <location>
        <begin position="172"/>
        <end position="183"/>
    </location>
</feature>
<comment type="caution">
    <text evidence="8">The sequence shown here is derived from an EMBL/GenBank/DDBJ whole genome shotgun (WGS) entry which is preliminary data.</text>
</comment>
<feature type="region of interest" description="Disordered" evidence="5">
    <location>
        <begin position="172"/>
        <end position="216"/>
    </location>
</feature>
<name>A0ABN3JH51_9ACTN</name>
<dbReference type="InterPro" id="IPR039425">
    <property type="entry name" value="RNA_pol_sigma-70-like"/>
</dbReference>
<protein>
    <submittedName>
        <fullName evidence="8">Sigma-70 family RNA polymerase sigma factor</fullName>
    </submittedName>
</protein>
<dbReference type="InterPro" id="IPR013249">
    <property type="entry name" value="RNA_pol_sigma70_r4_t2"/>
</dbReference>
<keyword evidence="3" id="KW-0731">Sigma factor</keyword>
<evidence type="ECO:0000256" key="4">
    <source>
        <dbReference type="ARBA" id="ARBA00023163"/>
    </source>
</evidence>
<dbReference type="PANTHER" id="PTHR43133:SF25">
    <property type="entry name" value="RNA POLYMERASE SIGMA FACTOR RFAY-RELATED"/>
    <property type="match status" value="1"/>
</dbReference>
<dbReference type="PANTHER" id="PTHR43133">
    <property type="entry name" value="RNA POLYMERASE ECF-TYPE SIGMA FACTO"/>
    <property type="match status" value="1"/>
</dbReference>
<keyword evidence="2" id="KW-0805">Transcription regulation</keyword>
<proteinExistence type="inferred from homology"/>
<dbReference type="InterPro" id="IPR013325">
    <property type="entry name" value="RNA_pol_sigma_r2"/>
</dbReference>
<dbReference type="InterPro" id="IPR007627">
    <property type="entry name" value="RNA_pol_sigma70_r2"/>
</dbReference>
<accession>A0ABN3JH51</accession>
<feature type="compositionally biased region" description="Basic and acidic residues" evidence="5">
    <location>
        <begin position="206"/>
        <end position="216"/>
    </location>
</feature>
<comment type="similarity">
    <text evidence="1">Belongs to the sigma-70 factor family. ECF subfamily.</text>
</comment>
<sequence length="216" mass="23982">MRARVRAGDPAAFGELFDEYATVVHRYAVRVTGDWSAAEDVVSLTFLEGWRLRETVRPDGESLRPWLLGIATNVMRNTARAARRHRAALARLPAKEVVPDFADELVGRMADSERLAAARRALARLRRTEREVFVLCVWSGLDYAAAAEALGVKVGTVRSRLSRARARLRGLTDAELERPREATPRQATGEPEPPAGRGQVQGGRTEAARSTRERTR</sequence>
<dbReference type="NCBIfam" id="TIGR02937">
    <property type="entry name" value="sigma70-ECF"/>
    <property type="match status" value="1"/>
</dbReference>
<dbReference type="InterPro" id="IPR036388">
    <property type="entry name" value="WH-like_DNA-bd_sf"/>
</dbReference>
<dbReference type="EMBL" id="BAAASZ010000006">
    <property type="protein sequence ID" value="GAA2428113.1"/>
    <property type="molecule type" value="Genomic_DNA"/>
</dbReference>
<feature type="domain" description="RNA polymerase sigma-70 region 2" evidence="6">
    <location>
        <begin position="16"/>
        <end position="84"/>
    </location>
</feature>
<reference evidence="8 9" key="1">
    <citation type="journal article" date="2019" name="Int. J. Syst. Evol. Microbiol.">
        <title>The Global Catalogue of Microorganisms (GCM) 10K type strain sequencing project: providing services to taxonomists for standard genome sequencing and annotation.</title>
        <authorList>
            <consortium name="The Broad Institute Genomics Platform"/>
            <consortium name="The Broad Institute Genome Sequencing Center for Infectious Disease"/>
            <person name="Wu L."/>
            <person name="Ma J."/>
        </authorList>
    </citation>
    <scope>NUCLEOTIDE SEQUENCE [LARGE SCALE GENOMIC DNA]</scope>
    <source>
        <strain evidence="8 9">JCM 6305</strain>
    </source>
</reference>
<evidence type="ECO:0000256" key="3">
    <source>
        <dbReference type="ARBA" id="ARBA00023082"/>
    </source>
</evidence>
<evidence type="ECO:0000256" key="2">
    <source>
        <dbReference type="ARBA" id="ARBA00023015"/>
    </source>
</evidence>
<dbReference type="SUPFAM" id="SSF88659">
    <property type="entry name" value="Sigma3 and sigma4 domains of RNA polymerase sigma factors"/>
    <property type="match status" value="1"/>
</dbReference>
<evidence type="ECO:0000313" key="9">
    <source>
        <dbReference type="Proteomes" id="UP001501638"/>
    </source>
</evidence>
<dbReference type="SUPFAM" id="SSF88946">
    <property type="entry name" value="Sigma2 domain of RNA polymerase sigma factors"/>
    <property type="match status" value="1"/>
</dbReference>
<keyword evidence="4" id="KW-0804">Transcription</keyword>
<evidence type="ECO:0000313" key="8">
    <source>
        <dbReference type="EMBL" id="GAA2428113.1"/>
    </source>
</evidence>
<gene>
    <name evidence="8" type="ORF">GCM10010405_08390</name>
</gene>